<feature type="region of interest" description="Disordered" evidence="13">
    <location>
        <begin position="92"/>
        <end position="133"/>
    </location>
</feature>
<evidence type="ECO:0000256" key="8">
    <source>
        <dbReference type="ARBA" id="ARBA00023034"/>
    </source>
</evidence>
<comment type="function">
    <text evidence="12">SNARE required for protein transport between the ER and the Golgi complex.</text>
</comment>
<dbReference type="GO" id="GO:0015031">
    <property type="term" value="P:protein transport"/>
    <property type="evidence" value="ECO:0007669"/>
    <property type="project" value="UniProtKB-KW"/>
</dbReference>
<reference evidence="16" key="2">
    <citation type="submission" date="2021-01" db="EMBL/GenBank/DDBJ databases">
        <authorList>
            <person name="Schikora-Tamarit M.A."/>
        </authorList>
    </citation>
    <scope>NUCLEOTIDE SEQUENCE</scope>
    <source>
        <strain evidence="16">CBS6341</strain>
    </source>
</reference>
<organism evidence="16 17">
    <name type="scientific">Wickerhamomyces mucosus</name>
    <dbReference type="NCBI Taxonomy" id="1378264"/>
    <lineage>
        <taxon>Eukaryota</taxon>
        <taxon>Fungi</taxon>
        <taxon>Dikarya</taxon>
        <taxon>Ascomycota</taxon>
        <taxon>Saccharomycotina</taxon>
        <taxon>Saccharomycetes</taxon>
        <taxon>Phaffomycetales</taxon>
        <taxon>Wickerhamomycetaceae</taxon>
        <taxon>Wickerhamomyces</taxon>
    </lineage>
</organism>
<evidence type="ECO:0000256" key="6">
    <source>
        <dbReference type="ARBA" id="ARBA00022927"/>
    </source>
</evidence>
<dbReference type="InterPro" id="IPR056173">
    <property type="entry name" value="Sec20_C"/>
</dbReference>
<feature type="transmembrane region" description="Helical" evidence="14">
    <location>
        <begin position="207"/>
        <end position="224"/>
    </location>
</feature>
<dbReference type="GO" id="GO:0006888">
    <property type="term" value="P:endoplasmic reticulum to Golgi vesicle-mediated transport"/>
    <property type="evidence" value="ECO:0007669"/>
    <property type="project" value="TreeGrafter"/>
</dbReference>
<dbReference type="OrthoDB" id="158360at2759"/>
<feature type="compositionally biased region" description="Low complexity" evidence="13">
    <location>
        <begin position="114"/>
        <end position="131"/>
    </location>
</feature>
<keyword evidence="8" id="KW-0333">Golgi apparatus</keyword>
<dbReference type="EMBL" id="JAEUBF010000206">
    <property type="protein sequence ID" value="KAH3679844.1"/>
    <property type="molecule type" value="Genomic_DNA"/>
</dbReference>
<protein>
    <recommendedName>
        <fullName evidence="11 12">Protein transport protein BOS1</fullName>
    </recommendedName>
</protein>
<name>A0A9P8PZ03_9ASCO</name>
<accession>A0A9P8PZ03</accession>
<evidence type="ECO:0000256" key="14">
    <source>
        <dbReference type="SAM" id="Phobius"/>
    </source>
</evidence>
<evidence type="ECO:0000256" key="11">
    <source>
        <dbReference type="ARBA" id="ARBA00040957"/>
    </source>
</evidence>
<keyword evidence="17" id="KW-1185">Reference proteome</keyword>
<dbReference type="AlphaFoldDB" id="A0A9P8PZ03"/>
<dbReference type="GO" id="GO:0006906">
    <property type="term" value="P:vesicle fusion"/>
    <property type="evidence" value="ECO:0007669"/>
    <property type="project" value="TreeGrafter"/>
</dbReference>
<dbReference type="GO" id="GO:0000139">
    <property type="term" value="C:Golgi membrane"/>
    <property type="evidence" value="ECO:0007669"/>
    <property type="project" value="UniProtKB-SubCell"/>
</dbReference>
<sequence length="228" mass="26475">MNATYNHALKVIGNIRRDLTEFESNLTSSPLSLQGTISVSLSSLAKTIGDYENFGKHENNEEKIEKFKIRLTNFKKDLSEAKLKFQELKTKREEALQESNRSELLNRRAHSQAQDNPYQDQNHQQQQQQQHRMGYSEGLYKESNILSKGNAQLDEILEMGRASLDELVASNELIRSFQKTLNKSLGTLGVSQETIRTIDKRAFQDKWIFYGSFFLFLVLCYYFLKWFG</sequence>
<evidence type="ECO:0000256" key="13">
    <source>
        <dbReference type="SAM" id="MobiDB-lite"/>
    </source>
</evidence>
<feature type="compositionally biased region" description="Basic and acidic residues" evidence="13">
    <location>
        <begin position="92"/>
        <end position="106"/>
    </location>
</feature>
<feature type="domain" description="Sec20 C-terminal" evidence="15">
    <location>
        <begin position="146"/>
        <end position="224"/>
    </location>
</feature>
<dbReference type="Pfam" id="PF03908">
    <property type="entry name" value="Sec20"/>
    <property type="match status" value="1"/>
</dbReference>
<dbReference type="PANTHER" id="PTHR21230:SF1">
    <property type="entry name" value="GOLGI SNAP RECEPTOR COMPLEX MEMBER 2"/>
    <property type="match status" value="1"/>
</dbReference>
<comment type="similarity">
    <text evidence="10 12">Belongs to the BOS1 family.</text>
</comment>
<evidence type="ECO:0000256" key="5">
    <source>
        <dbReference type="ARBA" id="ARBA00022892"/>
    </source>
</evidence>
<keyword evidence="3 12" id="KW-0813">Transport</keyword>
<dbReference type="GO" id="GO:0005789">
    <property type="term" value="C:endoplasmic reticulum membrane"/>
    <property type="evidence" value="ECO:0007669"/>
    <property type="project" value="UniProtKB-SubCell"/>
</dbReference>
<keyword evidence="6 12" id="KW-0653">Protein transport</keyword>
<gene>
    <name evidence="16" type="ORF">WICMUC_000587</name>
</gene>
<evidence type="ECO:0000313" key="16">
    <source>
        <dbReference type="EMBL" id="KAH3679844.1"/>
    </source>
</evidence>
<dbReference type="GO" id="GO:0012507">
    <property type="term" value="C:ER to Golgi transport vesicle membrane"/>
    <property type="evidence" value="ECO:0007669"/>
    <property type="project" value="TreeGrafter"/>
</dbReference>
<keyword evidence="9 12" id="KW-0472">Membrane</keyword>
<evidence type="ECO:0000256" key="9">
    <source>
        <dbReference type="ARBA" id="ARBA00023136"/>
    </source>
</evidence>
<dbReference type="InterPro" id="IPR027027">
    <property type="entry name" value="GOSR2/Membrin/Bos1"/>
</dbReference>
<keyword evidence="4 14" id="KW-0812">Transmembrane</keyword>
<keyword evidence="5" id="KW-0931">ER-Golgi transport</keyword>
<dbReference type="GO" id="GO:0000149">
    <property type="term" value="F:SNARE binding"/>
    <property type="evidence" value="ECO:0007669"/>
    <property type="project" value="TreeGrafter"/>
</dbReference>
<comment type="subcellular location">
    <subcellularLocation>
        <location evidence="1">Endoplasmic reticulum membrane</location>
        <topology evidence="1">Single-pass type IV membrane protein</topology>
    </subcellularLocation>
    <subcellularLocation>
        <location evidence="2">Golgi apparatus membrane</location>
        <topology evidence="2">Single-pass type IV membrane protein</topology>
    </subcellularLocation>
</comment>
<dbReference type="PANTHER" id="PTHR21230">
    <property type="entry name" value="VESICLE TRANSPORT V-SNARE PROTEIN VTI1-RELATED"/>
    <property type="match status" value="1"/>
</dbReference>
<reference evidence="16" key="1">
    <citation type="journal article" date="2021" name="Open Biol.">
        <title>Shared evolutionary footprints suggest mitochondrial oxidative damage underlies multiple complex I losses in fungi.</title>
        <authorList>
            <person name="Schikora-Tamarit M.A."/>
            <person name="Marcet-Houben M."/>
            <person name="Nosek J."/>
            <person name="Gabaldon T."/>
        </authorList>
    </citation>
    <scope>NUCLEOTIDE SEQUENCE</scope>
    <source>
        <strain evidence="16">CBS6341</strain>
    </source>
</reference>
<evidence type="ECO:0000256" key="10">
    <source>
        <dbReference type="ARBA" id="ARBA00037983"/>
    </source>
</evidence>
<evidence type="ECO:0000256" key="1">
    <source>
        <dbReference type="ARBA" id="ARBA00004163"/>
    </source>
</evidence>
<evidence type="ECO:0000256" key="7">
    <source>
        <dbReference type="ARBA" id="ARBA00022989"/>
    </source>
</evidence>
<dbReference type="PIRSF" id="PIRSF028865">
    <property type="entry name" value="Membrin-2"/>
    <property type="match status" value="1"/>
</dbReference>
<evidence type="ECO:0000256" key="4">
    <source>
        <dbReference type="ARBA" id="ARBA00022692"/>
    </source>
</evidence>
<evidence type="ECO:0000256" key="12">
    <source>
        <dbReference type="PIRNR" id="PIRNR028865"/>
    </source>
</evidence>
<comment type="caution">
    <text evidence="16">The sequence shown here is derived from an EMBL/GenBank/DDBJ whole genome shotgun (WGS) entry which is preliminary data.</text>
</comment>
<dbReference type="GO" id="GO:0031902">
    <property type="term" value="C:late endosome membrane"/>
    <property type="evidence" value="ECO:0007669"/>
    <property type="project" value="TreeGrafter"/>
</dbReference>
<evidence type="ECO:0000256" key="3">
    <source>
        <dbReference type="ARBA" id="ARBA00022448"/>
    </source>
</evidence>
<keyword evidence="7 14" id="KW-1133">Transmembrane helix</keyword>
<evidence type="ECO:0000313" key="17">
    <source>
        <dbReference type="Proteomes" id="UP000769528"/>
    </source>
</evidence>
<dbReference type="GO" id="GO:0031201">
    <property type="term" value="C:SNARE complex"/>
    <property type="evidence" value="ECO:0007669"/>
    <property type="project" value="TreeGrafter"/>
</dbReference>
<proteinExistence type="inferred from homology"/>
<evidence type="ECO:0000256" key="2">
    <source>
        <dbReference type="ARBA" id="ARBA00004409"/>
    </source>
</evidence>
<dbReference type="Proteomes" id="UP000769528">
    <property type="component" value="Unassembled WGS sequence"/>
</dbReference>
<evidence type="ECO:0000259" key="15">
    <source>
        <dbReference type="Pfam" id="PF03908"/>
    </source>
</evidence>
<dbReference type="GO" id="GO:0005484">
    <property type="term" value="F:SNAP receptor activity"/>
    <property type="evidence" value="ECO:0007669"/>
    <property type="project" value="InterPro"/>
</dbReference>